<dbReference type="STRING" id="573024.SAMN05216208_0419"/>
<accession>A0A1N7G6F1</accession>
<dbReference type="EMBL" id="FTNV01000001">
    <property type="protein sequence ID" value="SIS08142.1"/>
    <property type="molecule type" value="Genomic_DNA"/>
</dbReference>
<dbReference type="OrthoDB" id="7726157at2"/>
<gene>
    <name evidence="1" type="ORF">SAMN05421666_1717</name>
</gene>
<dbReference type="Proteomes" id="UP000186019">
    <property type="component" value="Unassembled WGS sequence"/>
</dbReference>
<evidence type="ECO:0000313" key="1">
    <source>
        <dbReference type="EMBL" id="SIS08142.1"/>
    </source>
</evidence>
<sequence>MHRFFWPFVICMGSPVFADASQPISERFVDCAQLYDTLNRAKPVRRKAENGAMLDYAASQLMLAARSEARAEGRWHIDAYLNEMAVSKAEKWDAKGLGYFMTEDARDWFAYCRSLARDRGIALKP</sequence>
<name>A0A1N7G6F1_9RHOB</name>
<dbReference type="AlphaFoldDB" id="A0A1N7G6F1"/>
<protein>
    <submittedName>
        <fullName evidence="1">Uncharacterized protein</fullName>
    </submittedName>
</protein>
<reference evidence="1 2" key="1">
    <citation type="submission" date="2017-01" db="EMBL/GenBank/DDBJ databases">
        <authorList>
            <person name="Mah S.A."/>
            <person name="Swanson W.J."/>
            <person name="Moy G.W."/>
            <person name="Vacquier V.D."/>
        </authorList>
    </citation>
    <scope>NUCLEOTIDE SEQUENCE [LARGE SCALE GENOMIC DNA]</scope>
    <source>
        <strain evidence="1 2">DSM 29590</strain>
    </source>
</reference>
<dbReference type="RefSeq" id="WP_076532666.1">
    <property type="nucleotide sequence ID" value="NZ_FOAC01000001.1"/>
</dbReference>
<organism evidence="1 2">
    <name type="scientific">Roseovarius nanhaiticus</name>
    <dbReference type="NCBI Taxonomy" id="573024"/>
    <lineage>
        <taxon>Bacteria</taxon>
        <taxon>Pseudomonadati</taxon>
        <taxon>Pseudomonadota</taxon>
        <taxon>Alphaproteobacteria</taxon>
        <taxon>Rhodobacterales</taxon>
        <taxon>Roseobacteraceae</taxon>
        <taxon>Roseovarius</taxon>
    </lineage>
</organism>
<proteinExistence type="predicted"/>
<keyword evidence="2" id="KW-1185">Reference proteome</keyword>
<evidence type="ECO:0000313" key="2">
    <source>
        <dbReference type="Proteomes" id="UP000186019"/>
    </source>
</evidence>